<proteinExistence type="predicted"/>
<dbReference type="AlphaFoldDB" id="A0A1C5GTF4"/>
<evidence type="ECO:0000313" key="2">
    <source>
        <dbReference type="Proteomes" id="UP000198215"/>
    </source>
</evidence>
<name>A0A1C5GTF4_9ACTN</name>
<evidence type="ECO:0000313" key="1">
    <source>
        <dbReference type="EMBL" id="SCG37069.1"/>
    </source>
</evidence>
<dbReference type="Proteomes" id="UP000198215">
    <property type="component" value="Chromosome I"/>
</dbReference>
<organism evidence="1 2">
    <name type="scientific">Micromonospora coxensis</name>
    <dbReference type="NCBI Taxonomy" id="356852"/>
    <lineage>
        <taxon>Bacteria</taxon>
        <taxon>Bacillati</taxon>
        <taxon>Actinomycetota</taxon>
        <taxon>Actinomycetes</taxon>
        <taxon>Micromonosporales</taxon>
        <taxon>Micromonosporaceae</taxon>
        <taxon>Micromonospora</taxon>
    </lineage>
</organism>
<protein>
    <recommendedName>
        <fullName evidence="3">Immunity protein 21</fullName>
    </recommendedName>
</protein>
<evidence type="ECO:0008006" key="3">
    <source>
        <dbReference type="Google" id="ProtNLM"/>
    </source>
</evidence>
<dbReference type="OrthoDB" id="3388435at2"/>
<dbReference type="EMBL" id="LT607753">
    <property type="protein sequence ID" value="SCG37069.1"/>
    <property type="molecule type" value="Genomic_DNA"/>
</dbReference>
<reference evidence="2" key="1">
    <citation type="submission" date="2016-06" db="EMBL/GenBank/DDBJ databases">
        <authorList>
            <person name="Varghese N."/>
            <person name="Submissions Spin"/>
        </authorList>
    </citation>
    <scope>NUCLEOTIDE SEQUENCE [LARGE SCALE GENOMIC DNA]</scope>
    <source>
        <strain evidence="2">DSM 45161</strain>
    </source>
</reference>
<dbReference type="RefSeq" id="WP_088974338.1">
    <property type="nucleotide sequence ID" value="NZ_LT607753.1"/>
</dbReference>
<accession>A0A1C5GTF4</accession>
<gene>
    <name evidence="1" type="ORF">GA0070614_0355</name>
</gene>
<sequence length="199" mass="21249">MTVSWTHVGRLWTNGEPFLAVDAGLREAWRGSSDDQFDQVVDLGWQDTGIAVGTGRAVLVGGDGVVRDDSWIEVLTAQDGSIAVVQASGSRYPDTVADALRFPHTDDQVGEVLRVPSGVLALFSAAVDGAGAHSTPLAPARPGPVPLRHGPPSSLRVDPGLLLPVTATSFQLRVRWYTALDDDACFARWLLTPVRSTHM</sequence>
<keyword evidence="2" id="KW-1185">Reference proteome</keyword>